<dbReference type="InterPro" id="IPR036388">
    <property type="entry name" value="WH-like_DNA-bd_sf"/>
</dbReference>
<dbReference type="Proteomes" id="UP001172708">
    <property type="component" value="Unassembled WGS sequence"/>
</dbReference>
<dbReference type="InterPro" id="IPR000835">
    <property type="entry name" value="HTH_MarR-typ"/>
</dbReference>
<dbReference type="PRINTS" id="PR00598">
    <property type="entry name" value="HTHMARR"/>
</dbReference>
<dbReference type="InterPro" id="IPR039422">
    <property type="entry name" value="MarR/SlyA-like"/>
</dbReference>
<dbReference type="PANTHER" id="PTHR33164">
    <property type="entry name" value="TRANSCRIPTIONAL REGULATOR, MARR FAMILY"/>
    <property type="match status" value="1"/>
</dbReference>
<evidence type="ECO:0000313" key="3">
    <source>
        <dbReference type="Proteomes" id="UP001172708"/>
    </source>
</evidence>
<evidence type="ECO:0000313" key="2">
    <source>
        <dbReference type="EMBL" id="MDN4479818.1"/>
    </source>
</evidence>
<reference evidence="2" key="1">
    <citation type="submission" date="2023-06" db="EMBL/GenBank/DDBJ databases">
        <title>Egi l300058.</title>
        <authorList>
            <person name="Gao L."/>
            <person name="Fang B.-Z."/>
            <person name="Li W.-J."/>
        </authorList>
    </citation>
    <scope>NUCLEOTIDE SEQUENCE</scope>
    <source>
        <strain evidence="2">EGI L300058</strain>
    </source>
</reference>
<protein>
    <submittedName>
        <fullName evidence="2">MarR family transcriptional regulator</fullName>
    </submittedName>
</protein>
<dbReference type="PROSITE" id="PS50995">
    <property type="entry name" value="HTH_MARR_2"/>
    <property type="match status" value="1"/>
</dbReference>
<dbReference type="RefSeq" id="WP_301141037.1">
    <property type="nucleotide sequence ID" value="NZ_JAUHQA010000001.1"/>
</dbReference>
<proteinExistence type="predicted"/>
<name>A0ABT8GEF7_9MICO</name>
<evidence type="ECO:0000259" key="1">
    <source>
        <dbReference type="PROSITE" id="PS50995"/>
    </source>
</evidence>
<gene>
    <name evidence="2" type="ORF">QQX02_02615</name>
</gene>
<dbReference type="PANTHER" id="PTHR33164:SF104">
    <property type="entry name" value="TRANSCRIPTIONAL REGULATORY PROTEIN"/>
    <property type="match status" value="1"/>
</dbReference>
<feature type="domain" description="HTH marR-type" evidence="1">
    <location>
        <begin position="23"/>
        <end position="157"/>
    </location>
</feature>
<comment type="caution">
    <text evidence="2">The sequence shown here is derived from an EMBL/GenBank/DDBJ whole genome shotgun (WGS) entry which is preliminary data.</text>
</comment>
<sequence>MGISPHQIAAAWRQERPETSTRSITVVSAIKRAARQLQRERERVLHELGVDAATLDLLSTLRRSGPGYTLSTRELAEQTLVSAGAISQRIARAERSDLVRRRPAEQGRTVLVALTPAGRALVERVVDKVLEADDGAIQSLTDDELELLQDLLAKLRL</sequence>
<dbReference type="InterPro" id="IPR036390">
    <property type="entry name" value="WH_DNA-bd_sf"/>
</dbReference>
<dbReference type="SMART" id="SM00347">
    <property type="entry name" value="HTH_MARR"/>
    <property type="match status" value="1"/>
</dbReference>
<dbReference type="EMBL" id="JAUHQA010000001">
    <property type="protein sequence ID" value="MDN4479818.1"/>
    <property type="molecule type" value="Genomic_DNA"/>
</dbReference>
<accession>A0ABT8GEF7</accession>
<dbReference type="Gene3D" id="1.10.10.10">
    <property type="entry name" value="Winged helix-like DNA-binding domain superfamily/Winged helix DNA-binding domain"/>
    <property type="match status" value="1"/>
</dbReference>
<organism evidence="2 3">
    <name type="scientific">Demequina muriae</name>
    <dbReference type="NCBI Taxonomy" id="3051664"/>
    <lineage>
        <taxon>Bacteria</taxon>
        <taxon>Bacillati</taxon>
        <taxon>Actinomycetota</taxon>
        <taxon>Actinomycetes</taxon>
        <taxon>Micrococcales</taxon>
        <taxon>Demequinaceae</taxon>
        <taxon>Demequina</taxon>
    </lineage>
</organism>
<dbReference type="Pfam" id="PF12802">
    <property type="entry name" value="MarR_2"/>
    <property type="match status" value="1"/>
</dbReference>
<keyword evidence="3" id="KW-1185">Reference proteome</keyword>
<dbReference type="SUPFAM" id="SSF46785">
    <property type="entry name" value="Winged helix' DNA-binding domain"/>
    <property type="match status" value="1"/>
</dbReference>